<sequence>ATTTEQGWSSRLGIPKAAGQIVQDVCGLCSPLQREILHCEALDGARH</sequence>
<dbReference type="AlphaFoldDB" id="A0A392SMX9"/>
<feature type="non-terminal residue" evidence="1">
    <location>
        <position position="1"/>
    </location>
</feature>
<dbReference type="Proteomes" id="UP000265520">
    <property type="component" value="Unassembled WGS sequence"/>
</dbReference>
<comment type="caution">
    <text evidence="1">The sequence shown here is derived from an EMBL/GenBank/DDBJ whole genome shotgun (WGS) entry which is preliminary data.</text>
</comment>
<evidence type="ECO:0000313" key="1">
    <source>
        <dbReference type="EMBL" id="MCI49355.1"/>
    </source>
</evidence>
<evidence type="ECO:0000313" key="2">
    <source>
        <dbReference type="Proteomes" id="UP000265520"/>
    </source>
</evidence>
<organism evidence="1 2">
    <name type="scientific">Trifolium medium</name>
    <dbReference type="NCBI Taxonomy" id="97028"/>
    <lineage>
        <taxon>Eukaryota</taxon>
        <taxon>Viridiplantae</taxon>
        <taxon>Streptophyta</taxon>
        <taxon>Embryophyta</taxon>
        <taxon>Tracheophyta</taxon>
        <taxon>Spermatophyta</taxon>
        <taxon>Magnoliopsida</taxon>
        <taxon>eudicotyledons</taxon>
        <taxon>Gunneridae</taxon>
        <taxon>Pentapetalae</taxon>
        <taxon>rosids</taxon>
        <taxon>fabids</taxon>
        <taxon>Fabales</taxon>
        <taxon>Fabaceae</taxon>
        <taxon>Papilionoideae</taxon>
        <taxon>50 kb inversion clade</taxon>
        <taxon>NPAAA clade</taxon>
        <taxon>Hologalegina</taxon>
        <taxon>IRL clade</taxon>
        <taxon>Trifolieae</taxon>
        <taxon>Trifolium</taxon>
    </lineage>
</organism>
<protein>
    <submittedName>
        <fullName evidence="1">Uncharacterized protein</fullName>
    </submittedName>
</protein>
<keyword evidence="2" id="KW-1185">Reference proteome</keyword>
<accession>A0A392SMX9</accession>
<name>A0A392SMX9_9FABA</name>
<dbReference type="EMBL" id="LXQA010399904">
    <property type="protein sequence ID" value="MCI49355.1"/>
    <property type="molecule type" value="Genomic_DNA"/>
</dbReference>
<proteinExistence type="predicted"/>
<reference evidence="1 2" key="1">
    <citation type="journal article" date="2018" name="Front. Plant Sci.">
        <title>Red Clover (Trifolium pratense) and Zigzag Clover (T. medium) - A Picture of Genomic Similarities and Differences.</title>
        <authorList>
            <person name="Dluhosova J."/>
            <person name="Istvanek J."/>
            <person name="Nedelnik J."/>
            <person name="Repkova J."/>
        </authorList>
    </citation>
    <scope>NUCLEOTIDE SEQUENCE [LARGE SCALE GENOMIC DNA]</scope>
    <source>
        <strain evidence="2">cv. 10/8</strain>
        <tissue evidence="1">Leaf</tissue>
    </source>
</reference>